<dbReference type="InterPro" id="IPR011701">
    <property type="entry name" value="MFS"/>
</dbReference>
<keyword evidence="6 7" id="KW-0472">Membrane</keyword>
<dbReference type="Pfam" id="PF07690">
    <property type="entry name" value="MFS_1"/>
    <property type="match status" value="2"/>
</dbReference>
<keyword evidence="2" id="KW-0813">Transport</keyword>
<evidence type="ECO:0000256" key="7">
    <source>
        <dbReference type="SAM" id="Phobius"/>
    </source>
</evidence>
<evidence type="ECO:0000256" key="6">
    <source>
        <dbReference type="ARBA" id="ARBA00023136"/>
    </source>
</evidence>
<dbReference type="InterPro" id="IPR020846">
    <property type="entry name" value="MFS_dom"/>
</dbReference>
<evidence type="ECO:0000256" key="4">
    <source>
        <dbReference type="ARBA" id="ARBA00022692"/>
    </source>
</evidence>
<keyword evidence="5 7" id="KW-1133">Transmembrane helix</keyword>
<feature type="transmembrane region" description="Helical" evidence="7">
    <location>
        <begin position="302"/>
        <end position="318"/>
    </location>
</feature>
<feature type="transmembrane region" description="Helical" evidence="7">
    <location>
        <begin position="12"/>
        <end position="35"/>
    </location>
</feature>
<evidence type="ECO:0000256" key="1">
    <source>
        <dbReference type="ARBA" id="ARBA00004651"/>
    </source>
</evidence>
<evidence type="ECO:0000256" key="2">
    <source>
        <dbReference type="ARBA" id="ARBA00022448"/>
    </source>
</evidence>
<feature type="transmembrane region" description="Helical" evidence="7">
    <location>
        <begin position="219"/>
        <end position="237"/>
    </location>
</feature>
<dbReference type="Gene3D" id="1.20.1250.20">
    <property type="entry name" value="MFS general substrate transporter like domains"/>
    <property type="match status" value="1"/>
</dbReference>
<dbReference type="EMBL" id="JABXYM010000001">
    <property type="protein sequence ID" value="MCR6098091.1"/>
    <property type="molecule type" value="Genomic_DNA"/>
</dbReference>
<gene>
    <name evidence="9" type="ORF">HXA33_16245</name>
</gene>
<evidence type="ECO:0000313" key="10">
    <source>
        <dbReference type="Proteomes" id="UP001057753"/>
    </source>
</evidence>
<keyword evidence="3" id="KW-1003">Cell membrane</keyword>
<evidence type="ECO:0000259" key="8">
    <source>
        <dbReference type="PROSITE" id="PS50850"/>
    </source>
</evidence>
<evidence type="ECO:0000256" key="3">
    <source>
        <dbReference type="ARBA" id="ARBA00022475"/>
    </source>
</evidence>
<feature type="transmembrane region" description="Helical" evidence="7">
    <location>
        <begin position="101"/>
        <end position="121"/>
    </location>
</feature>
<dbReference type="SUPFAM" id="SSF103473">
    <property type="entry name" value="MFS general substrate transporter"/>
    <property type="match status" value="1"/>
</dbReference>
<evidence type="ECO:0000256" key="5">
    <source>
        <dbReference type="ARBA" id="ARBA00022989"/>
    </source>
</evidence>
<dbReference type="GO" id="GO:0005886">
    <property type="term" value="C:plasma membrane"/>
    <property type="evidence" value="ECO:0007669"/>
    <property type="project" value="UniProtKB-SubCell"/>
</dbReference>
<reference evidence="9" key="1">
    <citation type="submission" date="2020-06" db="EMBL/GenBank/DDBJ databases">
        <title>Insight into the genomes of haloalkaliphilic bacilli from Kenyan soda lakes.</title>
        <authorList>
            <person name="Mwirichia R."/>
            <person name="Villamizar G.C."/>
            <person name="Poehlein A."/>
            <person name="Mugweru J."/>
            <person name="Kipnyargis A."/>
            <person name="Kiplimo D."/>
            <person name="Orwa P."/>
            <person name="Daniel R."/>
        </authorList>
    </citation>
    <scope>NUCLEOTIDE SEQUENCE</scope>
    <source>
        <strain evidence="9">B1096_S55</strain>
    </source>
</reference>
<dbReference type="PANTHER" id="PTHR23517">
    <property type="entry name" value="RESISTANCE PROTEIN MDTM, PUTATIVE-RELATED-RELATED"/>
    <property type="match status" value="1"/>
</dbReference>
<dbReference type="PANTHER" id="PTHR23517:SF3">
    <property type="entry name" value="INTEGRAL MEMBRANE TRANSPORT PROTEIN"/>
    <property type="match status" value="1"/>
</dbReference>
<dbReference type="InterPro" id="IPR005829">
    <property type="entry name" value="Sugar_transporter_CS"/>
</dbReference>
<dbReference type="PROSITE" id="PS50850">
    <property type="entry name" value="MFS"/>
    <property type="match status" value="1"/>
</dbReference>
<keyword evidence="10" id="KW-1185">Reference proteome</keyword>
<feature type="transmembrane region" description="Helical" evidence="7">
    <location>
        <begin position="166"/>
        <end position="186"/>
    </location>
</feature>
<feature type="transmembrane region" description="Helical" evidence="7">
    <location>
        <begin position="142"/>
        <end position="160"/>
    </location>
</feature>
<dbReference type="Proteomes" id="UP001057753">
    <property type="component" value="Unassembled WGS sequence"/>
</dbReference>
<proteinExistence type="predicted"/>
<dbReference type="InterPro" id="IPR036259">
    <property type="entry name" value="MFS_trans_sf"/>
</dbReference>
<dbReference type="AlphaFoldDB" id="A0A9Q4B4D5"/>
<protein>
    <submittedName>
        <fullName evidence="9">MFS transporter</fullName>
    </submittedName>
</protein>
<evidence type="ECO:0000313" key="9">
    <source>
        <dbReference type="EMBL" id="MCR6098091.1"/>
    </source>
</evidence>
<accession>A0A9Q4B4D5</accession>
<dbReference type="InterPro" id="IPR050171">
    <property type="entry name" value="MFS_Transporters"/>
</dbReference>
<organism evidence="9 10">
    <name type="scientific">Salipaludibacillus agaradhaerens</name>
    <name type="common">Bacillus agaradhaerens</name>
    <dbReference type="NCBI Taxonomy" id="76935"/>
    <lineage>
        <taxon>Bacteria</taxon>
        <taxon>Bacillati</taxon>
        <taxon>Bacillota</taxon>
        <taxon>Bacilli</taxon>
        <taxon>Bacillales</taxon>
        <taxon>Bacillaceae</taxon>
    </lineage>
</organism>
<name>A0A9Q4B4D5_SALAG</name>
<comment type="caution">
    <text evidence="9">The sequence shown here is derived from an EMBL/GenBank/DDBJ whole genome shotgun (WGS) entry which is preliminary data.</text>
</comment>
<comment type="subcellular location">
    <subcellularLocation>
        <location evidence="1">Cell membrane</location>
        <topology evidence="1">Multi-pass membrane protein</topology>
    </subcellularLocation>
</comment>
<keyword evidence="4 7" id="KW-0812">Transmembrane</keyword>
<dbReference type="PROSITE" id="PS00216">
    <property type="entry name" value="SUGAR_TRANSPORT_1"/>
    <property type="match status" value="1"/>
</dbReference>
<feature type="transmembrane region" description="Helical" evidence="7">
    <location>
        <begin position="388"/>
        <end position="410"/>
    </location>
</feature>
<feature type="transmembrane region" description="Helical" evidence="7">
    <location>
        <begin position="47"/>
        <end position="67"/>
    </location>
</feature>
<feature type="transmembrane region" description="Helical" evidence="7">
    <location>
        <begin position="324"/>
        <end position="342"/>
    </location>
</feature>
<dbReference type="GO" id="GO:0022857">
    <property type="term" value="F:transmembrane transporter activity"/>
    <property type="evidence" value="ECO:0007669"/>
    <property type="project" value="InterPro"/>
</dbReference>
<feature type="transmembrane region" description="Helical" evidence="7">
    <location>
        <begin position="74"/>
        <end position="95"/>
    </location>
</feature>
<sequence>MNIFHVDRAIQIRLCLQFLTTIGTMSVLPYIIVYFSSMLGRVTTGMMFIGVMIASVIGTLCGGFWADKVGRKKVILLAESVVAVGFLAVAFVNSAWLTLPYITFVLYLFIQFSTGAAEPVYQALIIDASAPGERRTIYTLSYWLRNLATAIGGMAGAFLFANHHFYLFLGVASCTCVSIIVTASCIRETHVPEKKVRSHSNLPNINGNKGVLILLKRLAGHRLFMVFVGAHLLIVSLEEQLTNVMGIRFVNDMTTPQAVAPFIPLDVDGTQLIGLLKSQNTLIIVCLTAIIVSIIKRLNERVVLVSGLTMYAVGYVILSYSDVVFILLIAMAFASIGEIMYLPTKQVLLANMIPDQARSTFLGFYMFFTYAGVASAGGFIMLSEWVGSGVLTVIFSFMGIVAILLMNHVFVRGTAPPEGKDEEKEKGLA</sequence>
<feature type="transmembrane region" description="Helical" evidence="7">
    <location>
        <begin position="278"/>
        <end position="295"/>
    </location>
</feature>
<feature type="transmembrane region" description="Helical" evidence="7">
    <location>
        <begin position="362"/>
        <end position="382"/>
    </location>
</feature>
<feature type="domain" description="Major facilitator superfamily (MFS) profile" evidence="8">
    <location>
        <begin position="1"/>
        <end position="414"/>
    </location>
</feature>